<evidence type="ECO:0000256" key="4">
    <source>
        <dbReference type="RuleBase" id="RU364043"/>
    </source>
</evidence>
<dbReference type="PANTHER" id="PTHR43222:SF11">
    <property type="entry name" value="PHOSPHATASE NUDJ"/>
    <property type="match status" value="1"/>
</dbReference>
<dbReference type="Pfam" id="PF00293">
    <property type="entry name" value="NUDIX"/>
    <property type="match status" value="1"/>
</dbReference>
<evidence type="ECO:0000256" key="3">
    <source>
        <dbReference type="ARBA" id="ARBA00015552"/>
    </source>
</evidence>
<dbReference type="GO" id="GO:0016787">
    <property type="term" value="F:hydrolase activity"/>
    <property type="evidence" value="ECO:0007669"/>
    <property type="project" value="UniProtKB-KW"/>
</dbReference>
<dbReference type="CDD" id="cd03675">
    <property type="entry name" value="NUDIX_Hydrolase"/>
    <property type="match status" value="1"/>
</dbReference>
<dbReference type="PANTHER" id="PTHR43222">
    <property type="entry name" value="NUDIX HYDROLASE 23"/>
    <property type="match status" value="1"/>
</dbReference>
<dbReference type="Proteomes" id="UP001143362">
    <property type="component" value="Unassembled WGS sequence"/>
</dbReference>
<evidence type="ECO:0000313" key="7">
    <source>
        <dbReference type="Proteomes" id="UP001143362"/>
    </source>
</evidence>
<evidence type="ECO:0000256" key="1">
    <source>
        <dbReference type="ARBA" id="ARBA00007608"/>
    </source>
</evidence>
<dbReference type="Gene3D" id="3.90.79.10">
    <property type="entry name" value="Nucleoside Triphosphate Pyrophosphohydrolase"/>
    <property type="match status" value="1"/>
</dbReference>
<comment type="cofactor">
    <cofactor evidence="4">
        <name>Mg(2+)</name>
        <dbReference type="ChEBI" id="CHEBI:18420"/>
    </cofactor>
</comment>
<dbReference type="SUPFAM" id="SSF55811">
    <property type="entry name" value="Nudix"/>
    <property type="match status" value="1"/>
</dbReference>
<dbReference type="EMBL" id="SHNN01000002">
    <property type="protein sequence ID" value="MCX2981232.1"/>
    <property type="molecule type" value="Genomic_DNA"/>
</dbReference>
<dbReference type="RefSeq" id="WP_279245237.1">
    <property type="nucleotide sequence ID" value="NZ_SHNN01000002.1"/>
</dbReference>
<evidence type="ECO:0000259" key="5">
    <source>
        <dbReference type="PROSITE" id="PS51462"/>
    </source>
</evidence>
<protein>
    <recommendedName>
        <fullName evidence="3 4">Phosphatase NudJ</fullName>
        <ecNumber evidence="4">3.6.1.-</ecNumber>
    </recommendedName>
</protein>
<proteinExistence type="inferred from homology"/>
<dbReference type="InterPro" id="IPR033713">
    <property type="entry name" value="NudJ"/>
</dbReference>
<comment type="similarity">
    <text evidence="1 4">Belongs to the Nudix hydrolase family. NudJ subfamily.</text>
</comment>
<sequence length="147" mass="16507">MSIWYPHVTVATVVEENGKFLLVEEQTSRGLVYNQPAGHLDPGEDLVQAAVRETLEETAWNVNVTGLLGMALYTAPSNGVTYHRTTFIAEPVRHEPERALDSGIERALWLSYEEIAAAEEHLRSPLVLAAVEQYRNGHRYPLTMIYS</sequence>
<accession>A0ABT3TFZ6</accession>
<gene>
    <name evidence="4" type="primary">nudJ</name>
    <name evidence="6" type="ORF">EYC98_10195</name>
</gene>
<reference evidence="6" key="1">
    <citation type="submission" date="2019-02" db="EMBL/GenBank/DDBJ databases">
        <authorList>
            <person name="Li S.-H."/>
        </authorList>
    </citation>
    <scope>NUCLEOTIDE SEQUENCE</scope>
    <source>
        <strain evidence="6">IMCC14734</strain>
    </source>
</reference>
<comment type="caution">
    <text evidence="6">The sequence shown here is derived from an EMBL/GenBank/DDBJ whole genome shotgun (WGS) entry which is preliminary data.</text>
</comment>
<comment type="subunit">
    <text evidence="2 4">Monomer.</text>
</comment>
<name>A0ABT3TFZ6_9GAMM</name>
<dbReference type="EC" id="3.6.1.-" evidence="4"/>
<dbReference type="InterPro" id="IPR015797">
    <property type="entry name" value="NUDIX_hydrolase-like_dom_sf"/>
</dbReference>
<keyword evidence="4 6" id="KW-0378">Hydrolase</keyword>
<organism evidence="6 7">
    <name type="scientific">Candidatus Litorirhabdus singularis</name>
    <dbReference type="NCBI Taxonomy" id="2518993"/>
    <lineage>
        <taxon>Bacteria</taxon>
        <taxon>Pseudomonadati</taxon>
        <taxon>Pseudomonadota</taxon>
        <taxon>Gammaproteobacteria</taxon>
        <taxon>Cellvibrionales</taxon>
        <taxon>Halieaceae</taxon>
        <taxon>Candidatus Litorirhabdus</taxon>
    </lineage>
</organism>
<dbReference type="PROSITE" id="PS51462">
    <property type="entry name" value="NUDIX"/>
    <property type="match status" value="1"/>
</dbReference>
<dbReference type="InterPro" id="IPR000086">
    <property type="entry name" value="NUDIX_hydrolase_dom"/>
</dbReference>
<evidence type="ECO:0000256" key="2">
    <source>
        <dbReference type="ARBA" id="ARBA00011245"/>
    </source>
</evidence>
<keyword evidence="7" id="KW-1185">Reference proteome</keyword>
<evidence type="ECO:0000313" key="6">
    <source>
        <dbReference type="EMBL" id="MCX2981232.1"/>
    </source>
</evidence>
<keyword evidence="4" id="KW-0460">Magnesium</keyword>
<feature type="domain" description="Nudix hydrolase" evidence="5">
    <location>
        <begin position="3"/>
        <end position="135"/>
    </location>
</feature>